<evidence type="ECO:0000259" key="1">
    <source>
        <dbReference type="Pfam" id="PF00005"/>
    </source>
</evidence>
<dbReference type="EMBL" id="CP029543">
    <property type="protein sequence ID" value="AWV48968.1"/>
    <property type="molecule type" value="Genomic_DNA"/>
</dbReference>
<protein>
    <recommendedName>
        <fullName evidence="1">ABC transporter domain-containing protein</fullName>
    </recommendedName>
</protein>
<feature type="domain" description="ABC transporter" evidence="1">
    <location>
        <begin position="1"/>
        <end position="37"/>
    </location>
</feature>
<evidence type="ECO:0000313" key="2">
    <source>
        <dbReference type="EMBL" id="AWV48968.1"/>
    </source>
</evidence>
<dbReference type="Pfam" id="PF00005">
    <property type="entry name" value="ABC_tran"/>
    <property type="match status" value="1"/>
</dbReference>
<dbReference type="InterPro" id="IPR003439">
    <property type="entry name" value="ABC_transporter-like_ATP-bd"/>
</dbReference>
<dbReference type="Gene3D" id="3.40.50.300">
    <property type="entry name" value="P-loop containing nucleotide triphosphate hydrolases"/>
    <property type="match status" value="1"/>
</dbReference>
<reference evidence="2 3" key="1">
    <citation type="submission" date="2018-05" db="EMBL/GenBank/DDBJ databases">
        <title>Evolution of small genomes with special reference to Mycobacterium leprae.</title>
        <authorList>
            <person name="Mohanty P.S."/>
            <person name="Bansal A.K."/>
            <person name="Gupta U.D."/>
            <person name="Naaz F."/>
            <person name="Dwivedi V.D."/>
            <person name="Singh H."/>
            <person name="Gupta G."/>
            <person name="Sharma S."/>
            <person name="Arora M."/>
        </authorList>
    </citation>
    <scope>NUCLEOTIDE SEQUENCE [LARGE SCALE GENOMIC DNA]</scope>
    <source>
        <strain evidence="2 3">MRHRU-235-G</strain>
    </source>
</reference>
<evidence type="ECO:0000313" key="3">
    <source>
        <dbReference type="Proteomes" id="UP000249682"/>
    </source>
</evidence>
<dbReference type="SUPFAM" id="SSF52540">
    <property type="entry name" value="P-loop containing nucleoside triphosphate hydrolases"/>
    <property type="match status" value="1"/>
</dbReference>
<dbReference type="AlphaFoldDB" id="A0AAD0P9Y2"/>
<organism evidence="2 3">
    <name type="scientific">Mycobacterium leprae</name>
    <dbReference type="NCBI Taxonomy" id="1769"/>
    <lineage>
        <taxon>Bacteria</taxon>
        <taxon>Bacillati</taxon>
        <taxon>Actinomycetota</taxon>
        <taxon>Actinomycetes</taxon>
        <taxon>Mycobacteriales</taxon>
        <taxon>Mycobacteriaceae</taxon>
        <taxon>Mycobacterium</taxon>
    </lineage>
</organism>
<dbReference type="GO" id="GO:0005524">
    <property type="term" value="F:ATP binding"/>
    <property type="evidence" value="ECO:0007669"/>
    <property type="project" value="InterPro"/>
</dbReference>
<dbReference type="InterPro" id="IPR027417">
    <property type="entry name" value="P-loop_NTPase"/>
</dbReference>
<proteinExistence type="predicted"/>
<gene>
    <name evidence="2" type="ORF">DIJ64_03375</name>
</gene>
<dbReference type="GO" id="GO:0016887">
    <property type="term" value="F:ATP hydrolysis activity"/>
    <property type="evidence" value="ECO:0007669"/>
    <property type="project" value="InterPro"/>
</dbReference>
<name>A0AAD0P9Y2_MYCLR</name>
<sequence length="55" mass="5729">MALLGPSGSGKLTLLRIIAGLDHPDTETITITVATLPRCCRNAAASFDIMLSLST</sequence>
<accession>A0AAD0P9Y2</accession>
<dbReference type="Proteomes" id="UP000249682">
    <property type="component" value="Chromosome"/>
</dbReference>